<keyword evidence="7 11" id="KW-0198">Cysteine biosynthesis</keyword>
<evidence type="ECO:0000256" key="11">
    <source>
        <dbReference type="RuleBase" id="RU003985"/>
    </source>
</evidence>
<comment type="catalytic activity">
    <reaction evidence="8 11">
        <text>O-acetyl-L-serine + hydrogen sulfide = L-cysteine + acetate</text>
        <dbReference type="Rhea" id="RHEA:14829"/>
        <dbReference type="ChEBI" id="CHEBI:29919"/>
        <dbReference type="ChEBI" id="CHEBI:30089"/>
        <dbReference type="ChEBI" id="CHEBI:35235"/>
        <dbReference type="ChEBI" id="CHEBI:58340"/>
        <dbReference type="EC" id="2.5.1.47"/>
    </reaction>
</comment>
<keyword evidence="4 11" id="KW-0028">Amino-acid biosynthesis</keyword>
<dbReference type="FunFam" id="3.40.50.1100:FF:000003">
    <property type="entry name" value="Cystathionine beta-synthase"/>
    <property type="match status" value="1"/>
</dbReference>
<evidence type="ECO:0000256" key="5">
    <source>
        <dbReference type="ARBA" id="ARBA00022679"/>
    </source>
</evidence>
<dbReference type="STRING" id="29571.SAMN05878437_0527"/>
<dbReference type="NCBIfam" id="NF008735">
    <property type="entry name" value="PRK11761.1"/>
    <property type="match status" value="1"/>
</dbReference>
<evidence type="ECO:0000313" key="13">
    <source>
        <dbReference type="EMBL" id="SHL96667.1"/>
    </source>
</evidence>
<dbReference type="EC" id="2.5.1.47" evidence="11"/>
<dbReference type="GO" id="GO:0006535">
    <property type="term" value="P:cysteine biosynthetic process from serine"/>
    <property type="evidence" value="ECO:0007669"/>
    <property type="project" value="UniProtKB-UniRule"/>
</dbReference>
<feature type="binding site" evidence="9">
    <location>
        <begin position="176"/>
        <end position="180"/>
    </location>
    <ligand>
        <name>pyridoxal 5'-phosphate</name>
        <dbReference type="ChEBI" id="CHEBI:597326"/>
    </ligand>
</feature>
<dbReference type="Proteomes" id="UP000190911">
    <property type="component" value="Chromosome I"/>
</dbReference>
<dbReference type="InParanoid" id="A0A1M7EYR5"/>
<evidence type="ECO:0000256" key="10">
    <source>
        <dbReference type="PIRSR" id="PIRSR605856-51"/>
    </source>
</evidence>
<dbReference type="InterPro" id="IPR036052">
    <property type="entry name" value="TrpB-like_PALP_sf"/>
</dbReference>
<dbReference type="CDD" id="cd01561">
    <property type="entry name" value="CBS_like"/>
    <property type="match status" value="1"/>
</dbReference>
<evidence type="ECO:0000256" key="1">
    <source>
        <dbReference type="ARBA" id="ARBA00001933"/>
    </source>
</evidence>
<evidence type="ECO:0000256" key="7">
    <source>
        <dbReference type="ARBA" id="ARBA00023192"/>
    </source>
</evidence>
<protein>
    <recommendedName>
        <fullName evidence="11">Cysteine synthase</fullName>
        <ecNumber evidence="11">2.5.1.47</ecNumber>
    </recommendedName>
</protein>
<dbReference type="InterPro" id="IPR001926">
    <property type="entry name" value="TrpB-like_PALP"/>
</dbReference>
<evidence type="ECO:0000256" key="9">
    <source>
        <dbReference type="PIRSR" id="PIRSR605856-50"/>
    </source>
</evidence>
<dbReference type="InterPro" id="IPR001216">
    <property type="entry name" value="P-phosphate_BS"/>
</dbReference>
<sequence length="298" mass="31845">MDYPTLEDIVGNTPLVRLKRINAGRNNTLLAKLEGQNPAGSVKDRPAMAMLGEAQARGEITPGDTLIEATSGNTGIALAMAAAIMGYRMVLVMPESASQERKHAMAAYGATLISASKEGGMEEARDIAEAMIARGEGKPLDQFANPDNPLAHYRTTGPEVWEQTGGEVTHFVSAMGTTGTIMGVSRYLKEQNPAIQMVGLQPEDGASIAGIRRWPEEYLPSIFDATRVDVTLDIGQTEAEEHMRRLAREEGILAGVSSGGSLAGALRVAEQVENSVIVFIVCDRGDRYLSTGLFAPEV</sequence>
<evidence type="ECO:0000256" key="4">
    <source>
        <dbReference type="ARBA" id="ARBA00022605"/>
    </source>
</evidence>
<feature type="binding site" evidence="9">
    <location>
        <position position="257"/>
    </location>
    <ligand>
        <name>pyridoxal 5'-phosphate</name>
        <dbReference type="ChEBI" id="CHEBI:597326"/>
    </ligand>
</feature>
<keyword evidence="5 11" id="KW-0808">Transferase</keyword>
<feature type="modified residue" description="N6-(pyridoxal phosphate)lysine" evidence="10">
    <location>
        <position position="43"/>
    </location>
</feature>
<dbReference type="OrthoDB" id="9805733at2"/>
<evidence type="ECO:0000259" key="12">
    <source>
        <dbReference type="Pfam" id="PF00291"/>
    </source>
</evidence>
<dbReference type="InterPro" id="IPR005858">
    <property type="entry name" value="CysM"/>
</dbReference>
<dbReference type="Gene3D" id="3.40.50.1100">
    <property type="match status" value="2"/>
</dbReference>
<dbReference type="PROSITE" id="PS00901">
    <property type="entry name" value="CYS_SYNTHASE"/>
    <property type="match status" value="1"/>
</dbReference>
<dbReference type="AlphaFoldDB" id="A0A1M7EYR5"/>
<dbReference type="RefSeq" id="WP_079551056.1">
    <property type="nucleotide sequence ID" value="NZ_LT670847.1"/>
</dbReference>
<dbReference type="GO" id="GO:0004124">
    <property type="term" value="F:cysteine synthase activity"/>
    <property type="evidence" value="ECO:0007669"/>
    <property type="project" value="UniProtKB-UniRule"/>
</dbReference>
<keyword evidence="6 9" id="KW-0663">Pyridoxal phosphate</keyword>
<evidence type="ECO:0000256" key="2">
    <source>
        <dbReference type="ARBA" id="ARBA00004962"/>
    </source>
</evidence>
<dbReference type="UniPathway" id="UPA00136">
    <property type="reaction ID" value="UER00200"/>
</dbReference>
<dbReference type="InterPro" id="IPR050214">
    <property type="entry name" value="Cys_Synth/Cystath_Beta-Synth"/>
</dbReference>
<accession>A0A1M7EYR5</accession>
<dbReference type="PANTHER" id="PTHR10314">
    <property type="entry name" value="CYSTATHIONINE BETA-SYNTHASE"/>
    <property type="match status" value="1"/>
</dbReference>
<dbReference type="NCBIfam" id="TIGR01136">
    <property type="entry name" value="cysKM"/>
    <property type="match status" value="1"/>
</dbReference>
<dbReference type="SUPFAM" id="SSF53686">
    <property type="entry name" value="Tryptophan synthase beta subunit-like PLP-dependent enzymes"/>
    <property type="match status" value="1"/>
</dbReference>
<proteinExistence type="inferred from homology"/>
<evidence type="ECO:0000256" key="8">
    <source>
        <dbReference type="ARBA" id="ARBA00047931"/>
    </source>
</evidence>
<comment type="cofactor">
    <cofactor evidence="1 9 11">
        <name>pyridoxal 5'-phosphate</name>
        <dbReference type="ChEBI" id="CHEBI:597326"/>
    </cofactor>
</comment>
<gene>
    <name evidence="13" type="ORF">SAMN05878437_0527</name>
</gene>
<keyword evidence="14" id="KW-1185">Reference proteome</keyword>
<comment type="pathway">
    <text evidence="2">Amino-acid biosynthesis; L-cysteine biosynthesis; L-cysteine from L-serine: step 2/2.</text>
</comment>
<dbReference type="NCBIfam" id="TIGR01138">
    <property type="entry name" value="cysM"/>
    <property type="match status" value="1"/>
</dbReference>
<name>A0A1M7EYR5_9GAMM</name>
<reference evidence="13 14" key="1">
    <citation type="submission" date="2016-11" db="EMBL/GenBank/DDBJ databases">
        <authorList>
            <person name="Jaros S."/>
            <person name="Januszkiewicz K."/>
            <person name="Wedrychowicz H."/>
        </authorList>
    </citation>
    <scope>NUCLEOTIDE SEQUENCE [LARGE SCALE GENOMIC DNA]</scope>
    <source>
        <strain evidence="13 14">ACAM 12</strain>
    </source>
</reference>
<comment type="similarity">
    <text evidence="3 11">Belongs to the cysteine synthase/cystathionine beta-synthase family.</text>
</comment>
<dbReference type="InterPro" id="IPR005856">
    <property type="entry name" value="Cys_synth"/>
</dbReference>
<dbReference type="FunCoup" id="A0A1M7EYR5">
    <property type="interactions" value="324"/>
</dbReference>
<feature type="domain" description="Tryptophan synthase beta chain-like PALP" evidence="12">
    <location>
        <begin position="7"/>
        <end position="283"/>
    </location>
</feature>
<organism evidence="13 14">
    <name type="scientific">Vreelandella subglaciescola</name>
    <dbReference type="NCBI Taxonomy" id="29571"/>
    <lineage>
        <taxon>Bacteria</taxon>
        <taxon>Pseudomonadati</taxon>
        <taxon>Pseudomonadota</taxon>
        <taxon>Gammaproteobacteria</taxon>
        <taxon>Oceanospirillales</taxon>
        <taxon>Halomonadaceae</taxon>
        <taxon>Vreelandella</taxon>
    </lineage>
</organism>
<evidence type="ECO:0000256" key="6">
    <source>
        <dbReference type="ARBA" id="ARBA00022898"/>
    </source>
</evidence>
<feature type="binding site" evidence="9">
    <location>
        <position position="73"/>
    </location>
    <ligand>
        <name>pyridoxal 5'-phosphate</name>
        <dbReference type="ChEBI" id="CHEBI:597326"/>
    </ligand>
</feature>
<dbReference type="EMBL" id="LT670847">
    <property type="protein sequence ID" value="SHL96667.1"/>
    <property type="molecule type" value="Genomic_DNA"/>
</dbReference>
<evidence type="ECO:0000256" key="3">
    <source>
        <dbReference type="ARBA" id="ARBA00007103"/>
    </source>
</evidence>
<evidence type="ECO:0000313" key="14">
    <source>
        <dbReference type="Proteomes" id="UP000190911"/>
    </source>
</evidence>
<dbReference type="Pfam" id="PF00291">
    <property type="entry name" value="PALP"/>
    <property type="match status" value="1"/>
</dbReference>